<accession>A0A060NIH5</accession>
<sequence length="536" mass="55144">MDFTTFSQAAGGLALFLLAMLMMTEGLKTFGGGGLKRLLSQSTSTPLRGVGAGILVTAVVQSSSAVTVAAIGFVNAGLMNLRQALGVVFGTNIGTTMTAWLVSLVGIGFDIDAFALPIIAVGVALRLIVRNKRYQGLGEALTGFGLFFIGLGLLQQAFSGVAAGFEAEVLGGGFALHWAAALAVGFLVTTLTQSSSASIALILTAAAGGLLTLPTAAAAIIGANVGTTTTAVLAALNATAAARRLAMGHVGFNVITGCVALLILPLMLWTVDGLALFFGLVGNVAAKLALFHTVFNVLGVMLLLPFVGRLADWLETRFRSQQDELARPQHLDATLAASPELALGAVQAELQRLRAGVGAVAGAALKNERAVDKEAEAVRQLAATVTEYIAGLRAERMPRQVSDALTLCLRAARYLDEAGRMVASAQALAAASQTGPENVRALIAPVLAAAADCLAAPGAETARSLEAFEPTYQQGKGALLAAVVAQQLGAEAADTLLDDLSHLRRLVQQWVKADDMLNSPELALVPQRAGGAKLNS</sequence>
<evidence type="ECO:0000256" key="2">
    <source>
        <dbReference type="ARBA" id="ARBA00022475"/>
    </source>
</evidence>
<feature type="transmembrane region" description="Helical" evidence="6">
    <location>
        <begin position="141"/>
        <end position="163"/>
    </location>
</feature>
<dbReference type="Pfam" id="PF02690">
    <property type="entry name" value="Na_Pi_cotrans"/>
    <property type="match status" value="2"/>
</dbReference>
<dbReference type="RefSeq" id="WP_045531553.1">
    <property type="nucleotide sequence ID" value="NZ_AP014568.1"/>
</dbReference>
<keyword evidence="3 6" id="KW-0812">Transmembrane</keyword>
<evidence type="ECO:0000256" key="5">
    <source>
        <dbReference type="ARBA" id="ARBA00023136"/>
    </source>
</evidence>
<dbReference type="GO" id="GO:0005886">
    <property type="term" value="C:plasma membrane"/>
    <property type="evidence" value="ECO:0007669"/>
    <property type="project" value="UniProtKB-SubCell"/>
</dbReference>
<dbReference type="GO" id="GO:0005436">
    <property type="term" value="F:sodium:phosphate symporter activity"/>
    <property type="evidence" value="ECO:0007669"/>
    <property type="project" value="InterPro"/>
</dbReference>
<dbReference type="KEGG" id="cbaa:SRAA_1283"/>
<dbReference type="HOGENOM" id="CLU_025623_1_0_4"/>
<dbReference type="NCBIfam" id="NF037997">
    <property type="entry name" value="Na_Pi_symport"/>
    <property type="match status" value="1"/>
</dbReference>
<dbReference type="OrthoDB" id="9763003at2"/>
<keyword evidence="5 6" id="KW-0472">Membrane</keyword>
<comment type="subcellular location">
    <subcellularLocation>
        <location evidence="1">Cell membrane</location>
        <topology evidence="1">Multi-pass membrane protein</topology>
    </subcellularLocation>
</comment>
<keyword evidence="4 6" id="KW-1133">Transmembrane helix</keyword>
<evidence type="ECO:0000256" key="4">
    <source>
        <dbReference type="ARBA" id="ARBA00022989"/>
    </source>
</evidence>
<feature type="transmembrane region" description="Helical" evidence="6">
    <location>
        <begin position="85"/>
        <end position="107"/>
    </location>
</feature>
<feature type="transmembrane region" description="Helical" evidence="6">
    <location>
        <begin position="50"/>
        <end position="73"/>
    </location>
</feature>
<protein>
    <submittedName>
        <fullName evidence="7">Na+/phosphate symporter</fullName>
    </submittedName>
</protein>
<organism evidence="7 8">
    <name type="scientific">Serpentinimonas raichei</name>
    <dbReference type="NCBI Taxonomy" id="1458425"/>
    <lineage>
        <taxon>Bacteria</taxon>
        <taxon>Pseudomonadati</taxon>
        <taxon>Pseudomonadota</taxon>
        <taxon>Betaproteobacteria</taxon>
        <taxon>Burkholderiales</taxon>
        <taxon>Comamonadaceae</taxon>
        <taxon>Serpentinimonas</taxon>
    </lineage>
</organism>
<evidence type="ECO:0000256" key="3">
    <source>
        <dbReference type="ARBA" id="ARBA00022692"/>
    </source>
</evidence>
<dbReference type="Proteomes" id="UP000067461">
    <property type="component" value="Chromosome"/>
</dbReference>
<feature type="transmembrane region" description="Helical" evidence="6">
    <location>
        <begin position="169"/>
        <end position="188"/>
    </location>
</feature>
<dbReference type="InterPro" id="IPR003841">
    <property type="entry name" value="Na/Pi_transpt"/>
</dbReference>
<feature type="transmembrane region" description="Helical" evidence="6">
    <location>
        <begin position="113"/>
        <end position="129"/>
    </location>
</feature>
<gene>
    <name evidence="7" type="ORF">SRAA_1283</name>
</gene>
<evidence type="ECO:0000313" key="8">
    <source>
        <dbReference type="Proteomes" id="UP000067461"/>
    </source>
</evidence>
<dbReference type="PANTHER" id="PTHR10010">
    <property type="entry name" value="SOLUTE CARRIER FAMILY 34 SODIUM PHOSPHATE , MEMBER 2-RELATED"/>
    <property type="match status" value="1"/>
</dbReference>
<keyword evidence="8" id="KW-1185">Reference proteome</keyword>
<name>A0A060NIH5_9BURK</name>
<feature type="transmembrane region" description="Helical" evidence="6">
    <location>
        <begin position="195"/>
        <end position="213"/>
    </location>
</feature>
<proteinExistence type="predicted"/>
<reference evidence="7 8" key="1">
    <citation type="journal article" date="2014" name="Nat. Commun.">
        <title>Physiological and genomic features of highly alkaliphilic hydrogen-utilizing Betaproteobacteria from a continental serpentinizing site.</title>
        <authorList>
            <person name="Suzuki S."/>
            <person name="Kuenen J.G."/>
            <person name="Schipper K."/>
            <person name="van der Velde S."/>
            <person name="Ishii S."/>
            <person name="Wu A."/>
            <person name="Sorokin D.Y."/>
            <person name="Tenney A."/>
            <person name="Meng X.Y."/>
            <person name="Morrill P.L."/>
            <person name="Kamagata Y."/>
            <person name="Muyzer G."/>
            <person name="Nealson K.H."/>
        </authorList>
    </citation>
    <scope>NUCLEOTIDE SEQUENCE [LARGE SCALE GENOMIC DNA]</scope>
    <source>
        <strain evidence="7 8">A1</strain>
    </source>
</reference>
<dbReference type="AlphaFoldDB" id="A0A060NIH5"/>
<dbReference type="PANTHER" id="PTHR10010:SF46">
    <property type="entry name" value="SODIUM-DEPENDENT PHOSPHATE TRANSPORT PROTEIN 2B"/>
    <property type="match status" value="1"/>
</dbReference>
<evidence type="ECO:0000256" key="1">
    <source>
        <dbReference type="ARBA" id="ARBA00004651"/>
    </source>
</evidence>
<dbReference type="EMBL" id="AP014568">
    <property type="protein sequence ID" value="BAO81137.1"/>
    <property type="molecule type" value="Genomic_DNA"/>
</dbReference>
<feature type="transmembrane region" description="Helical" evidence="6">
    <location>
        <begin position="289"/>
        <end position="311"/>
    </location>
</feature>
<dbReference type="STRING" id="1458425.SRAA_1283"/>
<evidence type="ECO:0000313" key="7">
    <source>
        <dbReference type="EMBL" id="BAO81137.1"/>
    </source>
</evidence>
<dbReference type="GO" id="GO:0044341">
    <property type="term" value="P:sodium-dependent phosphate transport"/>
    <property type="evidence" value="ECO:0007669"/>
    <property type="project" value="InterPro"/>
</dbReference>
<evidence type="ECO:0000256" key="6">
    <source>
        <dbReference type="SAM" id="Phobius"/>
    </source>
</evidence>
<keyword evidence="2" id="KW-1003">Cell membrane</keyword>